<gene>
    <name evidence="1" type="ORF">SYV04_19370</name>
</gene>
<dbReference type="RefSeq" id="WP_321547316.1">
    <property type="nucleotide sequence ID" value="NZ_JAXIVS010000006.1"/>
</dbReference>
<reference evidence="1 2" key="1">
    <citation type="submission" date="2023-12" db="EMBL/GenBank/DDBJ databases">
        <title>the genome sequence of Hyalangium sp. s54d21.</title>
        <authorList>
            <person name="Zhang X."/>
        </authorList>
    </citation>
    <scope>NUCLEOTIDE SEQUENCE [LARGE SCALE GENOMIC DNA]</scope>
    <source>
        <strain evidence="2">s54d21</strain>
    </source>
</reference>
<name>A0ABU5H519_9BACT</name>
<evidence type="ECO:0000313" key="2">
    <source>
        <dbReference type="Proteomes" id="UP001291309"/>
    </source>
</evidence>
<organism evidence="1 2">
    <name type="scientific">Hyalangium rubrum</name>
    <dbReference type="NCBI Taxonomy" id="3103134"/>
    <lineage>
        <taxon>Bacteria</taxon>
        <taxon>Pseudomonadati</taxon>
        <taxon>Myxococcota</taxon>
        <taxon>Myxococcia</taxon>
        <taxon>Myxococcales</taxon>
        <taxon>Cystobacterineae</taxon>
        <taxon>Archangiaceae</taxon>
        <taxon>Hyalangium</taxon>
    </lineage>
</organism>
<proteinExistence type="predicted"/>
<keyword evidence="2" id="KW-1185">Reference proteome</keyword>
<protein>
    <submittedName>
        <fullName evidence="1">Uncharacterized protein</fullName>
    </submittedName>
</protein>
<accession>A0ABU5H519</accession>
<dbReference type="EMBL" id="JAXIVS010000006">
    <property type="protein sequence ID" value="MDY7228591.1"/>
    <property type="molecule type" value="Genomic_DNA"/>
</dbReference>
<sequence>MFALKAGMLVCVASRAESDGTLNEAAQTVLPLEESVLMEWNGVTLSLNYKYDISVMLEDIVELVLAVEKTGTGSYQVDWPSSGFPFRWTVKWNESEVDVRADSRDEPGAVNLTGRERVRVERGSFVGAWKALLRAVLSCLEGAGYTSQQVHGLARLRTAAIGGSWPTATG</sequence>
<comment type="caution">
    <text evidence="1">The sequence shown here is derived from an EMBL/GenBank/DDBJ whole genome shotgun (WGS) entry which is preliminary data.</text>
</comment>
<evidence type="ECO:0000313" key="1">
    <source>
        <dbReference type="EMBL" id="MDY7228591.1"/>
    </source>
</evidence>
<dbReference type="Proteomes" id="UP001291309">
    <property type="component" value="Unassembled WGS sequence"/>
</dbReference>